<sequence length="631" mass="70218">MEIFEWGPLLKRWSEEWVEARAAEAAAEPEDYDEEELDDDIAQSRWLGFGPADPARMAALEERVRGLGIDVPLPPSLRSFLGTTDGWRHAGGFVYLLAGADRIASYGDPFDLQPMYEESLDEKPSDEEVLRAGMWGRALQLALDSDMTDVLLDPGDVDADGEWAVYVYHGWSGELPDRHDSFRAFMQDMYQQFYSLGGGHDGFETTVTRELDAKVEQARLACLKGELDEALAVFDEAGTFGRPRAGLLTAQLRALLDGRGRVPVDPRMDDPMYAGEVLPLKIRDHLRQSWRNDSFVLGPDTEDYATDKERASAVLEQIRQRTYEYTSPGGFGRAVEEARGLARWGDTDGAWRVIEAAVPQWEPYGEDHMAPFGLLGDPLLGPVITPERGRQLLITPRAGRTGEMPPPLVEPQSVRDGLGWLSHGHPRSQLHRGSYRFVLVEGIHPEELAGRFGADPLDPVAGEAELQQLQYSPQQERRGPVARIGARDGWSFAFESAHRLPFTTTRLTHPGTELSRGTRALTVWGEATLFHFAYAEDGEDRYGFTVHKAERHRWGDLPAALSPDHLFPDPAGPATDHSDEARALDAIAETYGVSLPQFVLDHGRLPTLRTQPWIRPPGPGESYLTVTVGPR</sequence>
<dbReference type="InterPro" id="IPR045592">
    <property type="entry name" value="DUF6461"/>
</dbReference>
<dbReference type="Proteomes" id="UP000664167">
    <property type="component" value="Unassembled WGS sequence"/>
</dbReference>
<evidence type="ECO:0000313" key="1">
    <source>
        <dbReference type="EMBL" id="MBO0512093.1"/>
    </source>
</evidence>
<reference evidence="1" key="1">
    <citation type="submission" date="2021-03" db="EMBL/GenBank/DDBJ databases">
        <title>Streptomyces poriferae sp. nov., a novel marine sponge-derived Actinobacteria species with anti-MRSA activity.</title>
        <authorList>
            <person name="Sandoval-Powers M."/>
            <person name="Kralova S."/>
            <person name="Nguyen G.-S."/>
            <person name="Fawwal D."/>
            <person name="Degnes K."/>
            <person name="Klinkenberg G."/>
            <person name="Sletta H."/>
            <person name="Wentzel A."/>
            <person name="Liles M.R."/>
        </authorList>
    </citation>
    <scope>NUCLEOTIDE SEQUENCE</scope>
    <source>
        <strain evidence="1">DSM 41794</strain>
    </source>
</reference>
<dbReference type="Gene3D" id="3.40.1580.10">
    <property type="entry name" value="SMI1/KNR4-like"/>
    <property type="match status" value="1"/>
</dbReference>
<gene>
    <name evidence="1" type="ORF">J0695_09730</name>
</gene>
<dbReference type="RefSeq" id="WP_206961493.1">
    <property type="nucleotide sequence ID" value="NZ_BAAAJJ010000001.1"/>
</dbReference>
<protein>
    <submittedName>
        <fullName evidence="1">SMI1/KNR4 family protein</fullName>
    </submittedName>
</protein>
<dbReference type="EMBL" id="JAFLRJ010000086">
    <property type="protein sequence ID" value="MBO0512093.1"/>
    <property type="molecule type" value="Genomic_DNA"/>
</dbReference>
<dbReference type="InterPro" id="IPR037883">
    <property type="entry name" value="Knr4/Smi1-like_sf"/>
</dbReference>
<proteinExistence type="predicted"/>
<keyword evidence="2" id="KW-1185">Reference proteome</keyword>
<accession>A0A939F5L6</accession>
<comment type="caution">
    <text evidence="1">The sequence shown here is derived from an EMBL/GenBank/DDBJ whole genome shotgun (WGS) entry which is preliminary data.</text>
</comment>
<dbReference type="Pfam" id="PF20062">
    <property type="entry name" value="DUF6461"/>
    <property type="match status" value="1"/>
</dbReference>
<dbReference type="SUPFAM" id="SSF160631">
    <property type="entry name" value="SMI1/KNR4-like"/>
    <property type="match status" value="1"/>
</dbReference>
<name>A0A939F5L6_9ACTN</name>
<evidence type="ECO:0000313" key="2">
    <source>
        <dbReference type="Proteomes" id="UP000664167"/>
    </source>
</evidence>
<dbReference type="AlphaFoldDB" id="A0A939F5L6"/>
<organism evidence="1 2">
    <name type="scientific">Streptomyces beijiangensis</name>
    <dbReference type="NCBI Taxonomy" id="163361"/>
    <lineage>
        <taxon>Bacteria</taxon>
        <taxon>Bacillati</taxon>
        <taxon>Actinomycetota</taxon>
        <taxon>Actinomycetes</taxon>
        <taxon>Kitasatosporales</taxon>
        <taxon>Streptomycetaceae</taxon>
        <taxon>Streptomyces</taxon>
    </lineage>
</organism>